<feature type="transmembrane region" description="Helical" evidence="1">
    <location>
        <begin position="12"/>
        <end position="30"/>
    </location>
</feature>
<dbReference type="Pfam" id="PF13063">
    <property type="entry name" value="DUF3925"/>
    <property type="match status" value="1"/>
</dbReference>
<keyword evidence="1" id="KW-0812">Transmembrane</keyword>
<dbReference type="Proteomes" id="UP000605259">
    <property type="component" value="Unassembled WGS sequence"/>
</dbReference>
<reference evidence="2" key="1">
    <citation type="journal article" date="2014" name="Int. J. Syst. Evol. Microbiol.">
        <title>Complete genome sequence of Corynebacterium casei LMG S-19264T (=DSM 44701T), isolated from a smear-ripened cheese.</title>
        <authorList>
            <consortium name="US DOE Joint Genome Institute (JGI-PGF)"/>
            <person name="Walter F."/>
            <person name="Albersmeier A."/>
            <person name="Kalinowski J."/>
            <person name="Ruckert C."/>
        </authorList>
    </citation>
    <scope>NUCLEOTIDE SEQUENCE</scope>
    <source>
        <strain evidence="2">CGMCC 1.12698</strain>
    </source>
</reference>
<dbReference type="RefSeq" id="WP_188386889.1">
    <property type="nucleotide sequence ID" value="NZ_BMFK01000001.1"/>
</dbReference>
<name>A0A917AK70_9BACI</name>
<keyword evidence="1" id="KW-0472">Membrane</keyword>
<gene>
    <name evidence="2" type="ORF">GCM10007140_05260</name>
</gene>
<comment type="caution">
    <text evidence="2">The sequence shown here is derived from an EMBL/GenBank/DDBJ whole genome shotgun (WGS) entry which is preliminary data.</text>
</comment>
<dbReference type="AlphaFoldDB" id="A0A917AK70"/>
<accession>A0A917AK70</accession>
<protein>
    <submittedName>
        <fullName evidence="2">Uncharacterized protein</fullName>
    </submittedName>
</protein>
<keyword evidence="3" id="KW-1185">Reference proteome</keyword>
<dbReference type="EMBL" id="BMFK01000001">
    <property type="protein sequence ID" value="GGE57825.1"/>
    <property type="molecule type" value="Genomic_DNA"/>
</dbReference>
<evidence type="ECO:0000313" key="2">
    <source>
        <dbReference type="EMBL" id="GGE57825.1"/>
    </source>
</evidence>
<evidence type="ECO:0000313" key="3">
    <source>
        <dbReference type="Proteomes" id="UP000605259"/>
    </source>
</evidence>
<proteinExistence type="predicted"/>
<sequence>MKRNKKHGMSNAQFYFILYVTALFFVGWIVDTTGIISTSFNLYGLIFVPTIGSAIGYTVWKIFNKKPKLYVVR</sequence>
<feature type="transmembrane region" description="Helical" evidence="1">
    <location>
        <begin position="42"/>
        <end position="63"/>
    </location>
</feature>
<keyword evidence="1" id="KW-1133">Transmembrane helix</keyword>
<evidence type="ECO:0000256" key="1">
    <source>
        <dbReference type="SAM" id="Phobius"/>
    </source>
</evidence>
<dbReference type="InterPro" id="IPR025168">
    <property type="entry name" value="DUF3925"/>
</dbReference>
<reference evidence="2" key="2">
    <citation type="submission" date="2020-09" db="EMBL/GenBank/DDBJ databases">
        <authorList>
            <person name="Sun Q."/>
            <person name="Zhou Y."/>
        </authorList>
    </citation>
    <scope>NUCLEOTIDE SEQUENCE</scope>
    <source>
        <strain evidence="2">CGMCC 1.12698</strain>
    </source>
</reference>
<organism evidence="2 3">
    <name type="scientific">Priestia taiwanensis</name>
    <dbReference type="NCBI Taxonomy" id="1347902"/>
    <lineage>
        <taxon>Bacteria</taxon>
        <taxon>Bacillati</taxon>
        <taxon>Bacillota</taxon>
        <taxon>Bacilli</taxon>
        <taxon>Bacillales</taxon>
        <taxon>Bacillaceae</taxon>
        <taxon>Priestia</taxon>
    </lineage>
</organism>